<gene>
    <name evidence="2" type="ORF">B0T11DRAFT_128450</name>
</gene>
<feature type="region of interest" description="Disordered" evidence="1">
    <location>
        <begin position="736"/>
        <end position="764"/>
    </location>
</feature>
<evidence type="ECO:0000256" key="1">
    <source>
        <dbReference type="SAM" id="MobiDB-lite"/>
    </source>
</evidence>
<dbReference type="GO" id="GO:0006914">
    <property type="term" value="P:autophagy"/>
    <property type="evidence" value="ECO:0007669"/>
    <property type="project" value="InterPro"/>
</dbReference>
<reference evidence="2" key="1">
    <citation type="journal article" date="2021" name="Nat. Commun.">
        <title>Genetic determinants of endophytism in the Arabidopsis root mycobiome.</title>
        <authorList>
            <person name="Mesny F."/>
            <person name="Miyauchi S."/>
            <person name="Thiergart T."/>
            <person name="Pickel B."/>
            <person name="Atanasova L."/>
            <person name="Karlsson M."/>
            <person name="Huettel B."/>
            <person name="Barry K.W."/>
            <person name="Haridas S."/>
            <person name="Chen C."/>
            <person name="Bauer D."/>
            <person name="Andreopoulos W."/>
            <person name="Pangilinan J."/>
            <person name="LaButti K."/>
            <person name="Riley R."/>
            <person name="Lipzen A."/>
            <person name="Clum A."/>
            <person name="Drula E."/>
            <person name="Henrissat B."/>
            <person name="Kohler A."/>
            <person name="Grigoriev I.V."/>
            <person name="Martin F.M."/>
            <person name="Hacquard S."/>
        </authorList>
    </citation>
    <scope>NUCLEOTIDE SEQUENCE</scope>
    <source>
        <strain evidence="2">MPI-CAGE-AT-0016</strain>
    </source>
</reference>
<evidence type="ECO:0000313" key="2">
    <source>
        <dbReference type="EMBL" id="KAH7354457.1"/>
    </source>
</evidence>
<feature type="region of interest" description="Disordered" evidence="1">
    <location>
        <begin position="97"/>
        <end position="118"/>
    </location>
</feature>
<feature type="region of interest" description="Disordered" evidence="1">
    <location>
        <begin position="1000"/>
        <end position="1027"/>
    </location>
</feature>
<dbReference type="OrthoDB" id="3938623at2759"/>
<feature type="region of interest" description="Disordered" evidence="1">
    <location>
        <begin position="325"/>
        <end position="349"/>
    </location>
</feature>
<dbReference type="GO" id="GO:0042594">
    <property type="term" value="P:response to starvation"/>
    <property type="evidence" value="ECO:0007669"/>
    <property type="project" value="TreeGrafter"/>
</dbReference>
<feature type="region of interest" description="Disordered" evidence="1">
    <location>
        <begin position="573"/>
        <end position="611"/>
    </location>
</feature>
<dbReference type="GO" id="GO:0005737">
    <property type="term" value="C:cytoplasm"/>
    <property type="evidence" value="ECO:0007669"/>
    <property type="project" value="TreeGrafter"/>
</dbReference>
<feature type="region of interest" description="Disordered" evidence="1">
    <location>
        <begin position="25"/>
        <end position="79"/>
    </location>
</feature>
<dbReference type="InterPro" id="IPR045142">
    <property type="entry name" value="BCAS3-like"/>
</dbReference>
<accession>A0A8K0X0W4</accession>
<keyword evidence="3" id="KW-1185">Reference proteome</keyword>
<dbReference type="EMBL" id="JAGPXD010000005">
    <property type="protein sequence ID" value="KAH7354457.1"/>
    <property type="molecule type" value="Genomic_DNA"/>
</dbReference>
<dbReference type="Proteomes" id="UP000813385">
    <property type="component" value="Unassembled WGS sequence"/>
</dbReference>
<feature type="compositionally biased region" description="Low complexity" evidence="1">
    <location>
        <begin position="39"/>
        <end position="53"/>
    </location>
</feature>
<dbReference type="AlphaFoldDB" id="A0A8K0X0W4"/>
<proteinExistence type="predicted"/>
<dbReference type="InterPro" id="IPR036322">
    <property type="entry name" value="WD40_repeat_dom_sf"/>
</dbReference>
<dbReference type="SUPFAM" id="SSF50978">
    <property type="entry name" value="WD40 repeat-like"/>
    <property type="match status" value="1"/>
</dbReference>
<feature type="region of interest" description="Disordered" evidence="1">
    <location>
        <begin position="1051"/>
        <end position="1097"/>
    </location>
</feature>
<sequence>MPSKKDKKNARDGGSVASAVSKLAAGKFSGSPSKNLDTPSASSSSVASPSIQPVQPPSNDDHAVGSPPLDALSTTSTAASMHPEWARLALAGSPSNLISLMGESPPTQPSSYEDQSRFSHNWAHQQRHVMSPQMAASPSPPNSFPNSFRRPLSYQQETNFLPEMHGQVSAAAAARRASVQSPFSQLRPGSQNPPLPHHPQAHFYGAPDIDFDLPAGTGIKAGHNGHYFGFDTLPSPHTELTPGSDNVVVAGYQGGVEVHSITKRGLDRVASLRGLRGAVLEAKILPWVSSGPHADAYPLIAVVVHGPVLPRATPEIAIQRVNDVNSEGGLDAPGSPRPDSSHREPVTGRMSPTIEFYQTSVELYSLKTNRLIDVLLEAPKVTLSTSITSPIFKAPPPTGAFKIKADGSHVVVASGATGEAWVYRLLEAGTDDGRLHAGCAGKVWTTLQQPLKVDVAEEPGRQTPAPPPRAGPPTPVIALNGRWLAHCPPTPSTQIALRAHIPVQLIGRAPGASSVTSPVLPTVNSALDLPISEGVMNKIMRETTQELISGAKWVGQQSVQAWNAYWYKNAAQQPRSPPLQPQQWAGSYPPRQDSPHFPPTHGTPGQAPATKEPGLVSIIDLGTIGSSVTVHPVSTFPTPLGCSFLSFSPSGLSLFTASSKGDVQTVWDLMRMQYTKSSPVQVSNTTTALGPRVRQVAHFSRMTVARIVDVAWSRPNGERVAMITEKGTVHLLDMPESAFTWPPPRRRRATEANGAPASETPSSAVSIASSAVGAAFQAARPLITRPRRGSATVSPSNGSNFVENASQGGRYIAASISQSLGKTGTAINQLRHTADNRVSLPPSPLLPSASCVVWLTGKRYHTLYVLGDGLVRTFPSKSRQPAARDKNRAQRGGLYKDLKLPLLPGDTLAPAVRHFIDNDECLDLPEHDADAGNTLTLDPRARPSQPDLSAEAAIPQAEIESSAPYQPFHTDRRVGLYEYGGAAPAAEVSAMADLLAETSLDERPSGKKKKQQKQQSQTVSASMARGDASRPWAFGQKLDLVQLDLGYSALPDEDFNTSDDTRALPTSSMERVMHAGDRPDEIVVTTRRRRGRRAAEDEDGFFEDDCEILDFADQRV</sequence>
<dbReference type="Gene3D" id="2.130.10.10">
    <property type="entry name" value="YVTN repeat-like/Quinoprotein amine dehydrogenase"/>
    <property type="match status" value="1"/>
</dbReference>
<organism evidence="2 3">
    <name type="scientific">Plectosphaerella cucumerina</name>
    <dbReference type="NCBI Taxonomy" id="40658"/>
    <lineage>
        <taxon>Eukaryota</taxon>
        <taxon>Fungi</taxon>
        <taxon>Dikarya</taxon>
        <taxon>Ascomycota</taxon>
        <taxon>Pezizomycotina</taxon>
        <taxon>Sordariomycetes</taxon>
        <taxon>Hypocreomycetidae</taxon>
        <taxon>Glomerellales</taxon>
        <taxon>Plectosphaerellaceae</taxon>
        <taxon>Plectosphaerella</taxon>
    </lineage>
</organism>
<evidence type="ECO:0000313" key="3">
    <source>
        <dbReference type="Proteomes" id="UP000813385"/>
    </source>
</evidence>
<dbReference type="InterPro" id="IPR015943">
    <property type="entry name" value="WD40/YVTN_repeat-like_dom_sf"/>
</dbReference>
<comment type="caution">
    <text evidence="2">The sequence shown here is derived from an EMBL/GenBank/DDBJ whole genome shotgun (WGS) entry which is preliminary data.</text>
</comment>
<protein>
    <submittedName>
        <fullName evidence="2">Uncharacterized protein</fullName>
    </submittedName>
</protein>
<name>A0A8K0X0W4_9PEZI</name>
<feature type="compositionally biased region" description="Basic and acidic residues" evidence="1">
    <location>
        <begin position="1071"/>
        <end position="1081"/>
    </location>
</feature>
<dbReference type="PANTHER" id="PTHR13268">
    <property type="entry name" value="BREAST CARCINOMA AMPLIFIED SEQUENCE 3"/>
    <property type="match status" value="1"/>
</dbReference>
<feature type="region of interest" description="Disordered" evidence="1">
    <location>
        <begin position="124"/>
        <end position="143"/>
    </location>
</feature>
<dbReference type="PANTHER" id="PTHR13268:SF0">
    <property type="entry name" value="BCAS3 MICROTUBULE ASSOCIATED CELL MIGRATION FACTOR"/>
    <property type="match status" value="1"/>
</dbReference>
<feature type="compositionally biased region" description="Polar residues" evidence="1">
    <location>
        <begin position="109"/>
        <end position="118"/>
    </location>
</feature>